<evidence type="ECO:0000256" key="12">
    <source>
        <dbReference type="RuleBase" id="RU004462"/>
    </source>
</evidence>
<dbReference type="GO" id="GO:0006556">
    <property type="term" value="P:S-adenosylmethionine biosynthetic process"/>
    <property type="evidence" value="ECO:0007669"/>
    <property type="project" value="UniProtKB-UniRule"/>
</dbReference>
<dbReference type="GO" id="GO:0004478">
    <property type="term" value="F:methionine adenosyltransferase activity"/>
    <property type="evidence" value="ECO:0007669"/>
    <property type="project" value="UniProtKB-UniRule"/>
</dbReference>
<evidence type="ECO:0000256" key="5">
    <source>
        <dbReference type="ARBA" id="ARBA00022723"/>
    </source>
</evidence>
<feature type="domain" description="S-adenosylmethionine synthetase central" evidence="14">
    <location>
        <begin position="120"/>
        <end position="235"/>
    </location>
</feature>
<evidence type="ECO:0000259" key="13">
    <source>
        <dbReference type="Pfam" id="PF00438"/>
    </source>
</evidence>
<evidence type="ECO:0000256" key="3">
    <source>
        <dbReference type="ARBA" id="ARBA00022563"/>
    </source>
</evidence>
<evidence type="ECO:0000256" key="1">
    <source>
        <dbReference type="ARBA" id="ARBA00005224"/>
    </source>
</evidence>
<evidence type="ECO:0000313" key="16">
    <source>
        <dbReference type="EMBL" id="OGF56863.1"/>
    </source>
</evidence>
<dbReference type="PROSITE" id="PS00376">
    <property type="entry name" value="ADOMET_SYNTHASE_1"/>
    <property type="match status" value="1"/>
</dbReference>
<dbReference type="Pfam" id="PF02773">
    <property type="entry name" value="S-AdoMet_synt_C"/>
    <property type="match status" value="1"/>
</dbReference>
<feature type="binding site" description="in other chain" evidence="10">
    <location>
        <begin position="169"/>
        <end position="171"/>
    </location>
    <ligand>
        <name>ATP</name>
        <dbReference type="ChEBI" id="CHEBI:30616"/>
        <note>ligand shared between two neighboring subunits</note>
    </ligand>
</feature>
<evidence type="ECO:0000256" key="9">
    <source>
        <dbReference type="ARBA" id="ARBA00022958"/>
    </source>
</evidence>
<dbReference type="NCBIfam" id="TIGR01034">
    <property type="entry name" value="metK"/>
    <property type="match status" value="1"/>
</dbReference>
<dbReference type="Gene3D" id="3.30.300.10">
    <property type="match status" value="3"/>
</dbReference>
<comment type="caution">
    <text evidence="16">The sequence shown here is derived from an EMBL/GenBank/DDBJ whole genome shotgun (WGS) entry which is preliminary data.</text>
</comment>
<evidence type="ECO:0000313" key="17">
    <source>
        <dbReference type="Proteomes" id="UP000179157"/>
    </source>
</evidence>
<dbReference type="InterPro" id="IPR022631">
    <property type="entry name" value="ADOMET_SYNTHASE_CS"/>
</dbReference>
<evidence type="ECO:0000256" key="11">
    <source>
        <dbReference type="RuleBase" id="RU000542"/>
    </source>
</evidence>
<dbReference type="Proteomes" id="UP000179157">
    <property type="component" value="Unassembled WGS sequence"/>
</dbReference>
<feature type="domain" description="S-adenosylmethionine synthetase N-terminal" evidence="13">
    <location>
        <begin position="5"/>
        <end position="101"/>
    </location>
</feature>
<dbReference type="InterPro" id="IPR022630">
    <property type="entry name" value="S-AdoMet_synt_C"/>
</dbReference>
<feature type="binding site" evidence="10">
    <location>
        <position position="243"/>
    </location>
    <ligand>
        <name>L-methionine</name>
        <dbReference type="ChEBI" id="CHEBI:57844"/>
        <note>ligand shared between two neighboring subunits</note>
    </ligand>
</feature>
<organism evidence="16 17">
    <name type="scientific">Fraserbacteria sp. (strain RBG_16_55_9)</name>
    <dbReference type="NCBI Taxonomy" id="1817864"/>
    <lineage>
        <taxon>Bacteria</taxon>
        <taxon>Candidatus Fraseribacteriota</taxon>
    </lineage>
</organism>
<feature type="binding site" description="in other chain" evidence="10">
    <location>
        <position position="16"/>
    </location>
    <ligand>
        <name>ATP</name>
        <dbReference type="ChEBI" id="CHEBI:30616"/>
        <note>ligand shared between two neighboring subunits</note>
    </ligand>
</feature>
<dbReference type="PIRSF" id="PIRSF000497">
    <property type="entry name" value="MAT"/>
    <property type="match status" value="1"/>
</dbReference>
<dbReference type="AlphaFoldDB" id="A0A1F5V0B6"/>
<dbReference type="InterPro" id="IPR022628">
    <property type="entry name" value="S-AdoMet_synt_N"/>
</dbReference>
<dbReference type="PANTHER" id="PTHR11964">
    <property type="entry name" value="S-ADENOSYLMETHIONINE SYNTHETASE"/>
    <property type="match status" value="1"/>
</dbReference>
<dbReference type="InterPro" id="IPR022636">
    <property type="entry name" value="S-AdoMet_synthetase_sfam"/>
</dbReference>
<dbReference type="EMBL" id="MFGX01000024">
    <property type="protein sequence ID" value="OGF56863.1"/>
    <property type="molecule type" value="Genomic_DNA"/>
</dbReference>
<sequence>MVSRRLFTSESVTEGHPDKMADRISDSILDAIFTEDPQARVACETFVTTGLVIIGGEISTRCRLDYASIARRAIQEIGYDRPEYGFSYDQCSVLVALHEQSSDIAQAVVKGSAQDPYESLGAGDQGIMYGYACAETPELMPLPITLAHDLVKRLAHVRKGGTLDYLRPDGKSQVTVEYEDHHSLRVHTVVLSAQHDPGISMERLKADLIEHVIRPVLGQRLDAKTELLINPSGRFVIGGPPGDTGMTGRKIEVDTYGGYGSHGGGAFSGKDPTKVDRSGSYMARYVAVNVVAAELAKECEVQVAYAIGRARPLAITVDTFHTGTIPDDEIQRLVETHFDFRPAAIIEQLNLRRPIYKPVSAYGHFGRPELKLPWERSDKAKLLREAAGLTPSKQEQH</sequence>
<dbReference type="GO" id="GO:0000287">
    <property type="term" value="F:magnesium ion binding"/>
    <property type="evidence" value="ECO:0007669"/>
    <property type="project" value="UniProtKB-UniRule"/>
</dbReference>
<comment type="pathway">
    <text evidence="1 10">Amino-acid biosynthesis; S-adenosyl-L-methionine biosynthesis; S-adenosyl-L-methionine from L-methionine: step 1/1.</text>
</comment>
<keyword evidence="10" id="KW-0963">Cytoplasm</keyword>
<keyword evidence="3 10" id="KW-0554">One-carbon metabolism</keyword>
<comment type="cofactor">
    <cofactor evidence="10">
        <name>Mg(2+)</name>
        <dbReference type="ChEBI" id="CHEBI:18420"/>
    </cofactor>
    <text evidence="10">Binds 2 divalent ions per subunit.</text>
</comment>
<accession>A0A1F5V0B6</accession>
<evidence type="ECO:0000256" key="8">
    <source>
        <dbReference type="ARBA" id="ARBA00022842"/>
    </source>
</evidence>
<comment type="catalytic activity">
    <reaction evidence="10">
        <text>L-methionine + ATP + H2O = S-adenosyl-L-methionine + phosphate + diphosphate</text>
        <dbReference type="Rhea" id="RHEA:21080"/>
        <dbReference type="ChEBI" id="CHEBI:15377"/>
        <dbReference type="ChEBI" id="CHEBI:30616"/>
        <dbReference type="ChEBI" id="CHEBI:33019"/>
        <dbReference type="ChEBI" id="CHEBI:43474"/>
        <dbReference type="ChEBI" id="CHEBI:57844"/>
        <dbReference type="ChEBI" id="CHEBI:59789"/>
        <dbReference type="EC" id="2.5.1.6"/>
    </reaction>
</comment>
<feature type="binding site" evidence="10">
    <location>
        <position position="270"/>
    </location>
    <ligand>
        <name>ATP</name>
        <dbReference type="ChEBI" id="CHEBI:30616"/>
        <note>ligand shared between two neighboring subunits</note>
    </ligand>
</feature>
<feature type="binding site" description="in other chain" evidence="10">
    <location>
        <position position="100"/>
    </location>
    <ligand>
        <name>L-methionine</name>
        <dbReference type="ChEBI" id="CHEBI:57844"/>
        <note>ligand shared between two neighboring subunits</note>
    </ligand>
</feature>
<dbReference type="SUPFAM" id="SSF55973">
    <property type="entry name" value="S-adenosylmethionine synthetase"/>
    <property type="match status" value="3"/>
</dbReference>
<evidence type="ECO:0000256" key="4">
    <source>
        <dbReference type="ARBA" id="ARBA00022679"/>
    </source>
</evidence>
<keyword evidence="6 10" id="KW-0547">Nucleotide-binding</keyword>
<feature type="binding site" description="in other chain" evidence="10">
    <location>
        <position position="57"/>
    </location>
    <ligand>
        <name>L-methionine</name>
        <dbReference type="ChEBI" id="CHEBI:57844"/>
        <note>ligand shared between two neighboring subunits</note>
    </ligand>
</feature>
<comment type="subunit">
    <text evidence="10">Homotetramer; dimer of dimers.</text>
</comment>
<keyword evidence="8 10" id="KW-0460">Magnesium</keyword>
<keyword evidence="5 10" id="KW-0479">Metal-binding</keyword>
<comment type="cofactor">
    <cofactor evidence="10">
        <name>K(+)</name>
        <dbReference type="ChEBI" id="CHEBI:29103"/>
    </cofactor>
    <text evidence="10">Binds 1 potassium ion per subunit.</text>
</comment>
<keyword evidence="7 10" id="KW-0067">ATP-binding</keyword>
<name>A0A1F5V0B6_FRAXR</name>
<dbReference type="Pfam" id="PF02772">
    <property type="entry name" value="S-AdoMet_synt_M"/>
    <property type="match status" value="1"/>
</dbReference>
<evidence type="ECO:0000259" key="15">
    <source>
        <dbReference type="Pfam" id="PF02773"/>
    </source>
</evidence>
<dbReference type="GO" id="GO:0005737">
    <property type="term" value="C:cytoplasm"/>
    <property type="evidence" value="ECO:0007669"/>
    <property type="project" value="UniProtKB-SubCell"/>
</dbReference>
<feature type="binding site" evidence="10">
    <location>
        <position position="243"/>
    </location>
    <ligand>
        <name>ATP</name>
        <dbReference type="ChEBI" id="CHEBI:30616"/>
        <note>ligand shared between two neighboring subunits</note>
    </ligand>
</feature>
<feature type="binding site" evidence="10">
    <location>
        <position position="44"/>
    </location>
    <ligand>
        <name>K(+)</name>
        <dbReference type="ChEBI" id="CHEBI:29103"/>
    </ligand>
</feature>
<gene>
    <name evidence="10" type="primary">metK</name>
    <name evidence="16" type="ORF">A2Z21_08765</name>
</gene>
<dbReference type="InterPro" id="IPR002133">
    <property type="entry name" value="S-AdoMet_synthetase"/>
</dbReference>
<comment type="similarity">
    <text evidence="2 10 12">Belongs to the AdoMet synthase family.</text>
</comment>
<evidence type="ECO:0000256" key="2">
    <source>
        <dbReference type="ARBA" id="ARBA00009685"/>
    </source>
</evidence>
<dbReference type="EC" id="2.5.1.6" evidence="10"/>
<feature type="binding site" evidence="10">
    <location>
        <position position="266"/>
    </location>
    <ligand>
        <name>ATP</name>
        <dbReference type="ChEBI" id="CHEBI:30616"/>
        <note>ligand shared between two neighboring subunits</note>
    </ligand>
</feature>
<dbReference type="CDD" id="cd18079">
    <property type="entry name" value="S-AdoMet_synt"/>
    <property type="match status" value="1"/>
</dbReference>
<comment type="function">
    <text evidence="10">Catalyzes the formation of S-adenosylmethionine (AdoMet) from methionine and ATP. The overall synthetic reaction is composed of two sequential steps, AdoMet formation and the subsequent tripolyphosphate hydrolysis which occurs prior to release of AdoMet from the enzyme.</text>
</comment>
<dbReference type="HAMAP" id="MF_00086">
    <property type="entry name" value="S_AdoMet_synth1"/>
    <property type="match status" value="1"/>
</dbReference>
<feature type="region of interest" description="Flexible loop" evidence="10">
    <location>
        <begin position="100"/>
        <end position="110"/>
    </location>
</feature>
<proteinExistence type="inferred from homology"/>
<keyword evidence="4 10" id="KW-0808">Transferase</keyword>
<feature type="binding site" evidence="10">
    <location>
        <position position="18"/>
    </location>
    <ligand>
        <name>Mg(2+)</name>
        <dbReference type="ChEBI" id="CHEBI:18420"/>
    </ligand>
</feature>
<feature type="binding site" description="in other chain" evidence="10">
    <location>
        <begin position="249"/>
        <end position="250"/>
    </location>
    <ligand>
        <name>ATP</name>
        <dbReference type="ChEBI" id="CHEBI:30616"/>
        <note>ligand shared between two neighboring subunits</note>
    </ligand>
</feature>
<feature type="binding site" description="in other chain" evidence="10">
    <location>
        <begin position="234"/>
        <end position="235"/>
    </location>
    <ligand>
        <name>ATP</name>
        <dbReference type="ChEBI" id="CHEBI:30616"/>
        <note>ligand shared between two neighboring subunits</note>
    </ligand>
</feature>
<dbReference type="STRING" id="1817864.A2Z21_08765"/>
<reference evidence="16 17" key="1">
    <citation type="journal article" date="2016" name="Nat. Commun.">
        <title>Thousands of microbial genomes shed light on interconnected biogeochemical processes in an aquifer system.</title>
        <authorList>
            <person name="Anantharaman K."/>
            <person name="Brown C.T."/>
            <person name="Hug L.A."/>
            <person name="Sharon I."/>
            <person name="Castelle C.J."/>
            <person name="Probst A.J."/>
            <person name="Thomas B.C."/>
            <person name="Singh A."/>
            <person name="Wilkins M.J."/>
            <person name="Karaoz U."/>
            <person name="Brodie E.L."/>
            <person name="Williams K.H."/>
            <person name="Hubbard S.S."/>
            <person name="Banfield J.F."/>
        </authorList>
    </citation>
    <scope>NUCLEOTIDE SEQUENCE [LARGE SCALE GENOMIC DNA]</scope>
    <source>
        <strain evidence="17">RBG_16_55_9</strain>
    </source>
</reference>
<feature type="domain" description="S-adenosylmethionine synthetase C-terminal" evidence="15">
    <location>
        <begin position="237"/>
        <end position="376"/>
    </location>
</feature>
<protein>
    <recommendedName>
        <fullName evidence="10">S-adenosylmethionine synthase</fullName>
        <shortName evidence="10">AdoMet synthase</shortName>
        <ecNumber evidence="10">2.5.1.6</ecNumber>
    </recommendedName>
    <alternativeName>
        <fullName evidence="10">MAT</fullName>
    </alternativeName>
    <alternativeName>
        <fullName evidence="10">Methionine adenosyltransferase</fullName>
    </alternativeName>
</protein>
<dbReference type="PROSITE" id="PS00377">
    <property type="entry name" value="ADOMET_SYNTHASE_2"/>
    <property type="match status" value="1"/>
</dbReference>
<dbReference type="UniPathway" id="UPA00315">
    <property type="reaction ID" value="UER00080"/>
</dbReference>
<evidence type="ECO:0000256" key="6">
    <source>
        <dbReference type="ARBA" id="ARBA00022741"/>
    </source>
</evidence>
<comment type="subcellular location">
    <subcellularLocation>
        <location evidence="10 11">Cytoplasm</location>
    </subcellularLocation>
</comment>
<dbReference type="FunFam" id="3.30.300.10:FF:000003">
    <property type="entry name" value="S-adenosylmethionine synthase"/>
    <property type="match status" value="1"/>
</dbReference>
<dbReference type="GO" id="GO:0005524">
    <property type="term" value="F:ATP binding"/>
    <property type="evidence" value="ECO:0007669"/>
    <property type="project" value="UniProtKB-UniRule"/>
</dbReference>
<evidence type="ECO:0000256" key="7">
    <source>
        <dbReference type="ARBA" id="ARBA00022840"/>
    </source>
</evidence>
<keyword evidence="9 10" id="KW-0630">Potassium</keyword>
<feature type="binding site" description="in other chain" evidence="10">
    <location>
        <position position="274"/>
    </location>
    <ligand>
        <name>L-methionine</name>
        <dbReference type="ChEBI" id="CHEBI:57844"/>
        <note>ligand shared between two neighboring subunits</note>
    </ligand>
</feature>
<evidence type="ECO:0000259" key="14">
    <source>
        <dbReference type="Pfam" id="PF02772"/>
    </source>
</evidence>
<dbReference type="InterPro" id="IPR022629">
    <property type="entry name" value="S-AdoMet_synt_central"/>
</dbReference>
<evidence type="ECO:0000256" key="10">
    <source>
        <dbReference type="HAMAP-Rule" id="MF_00086"/>
    </source>
</evidence>
<dbReference type="GO" id="GO:0006730">
    <property type="term" value="P:one-carbon metabolic process"/>
    <property type="evidence" value="ECO:0007669"/>
    <property type="project" value="UniProtKB-KW"/>
</dbReference>
<dbReference type="Pfam" id="PF00438">
    <property type="entry name" value="S-AdoMet_synt_N"/>
    <property type="match status" value="1"/>
</dbReference>